<evidence type="ECO:0000256" key="1">
    <source>
        <dbReference type="ARBA" id="ARBA00022741"/>
    </source>
</evidence>
<feature type="domain" description="G" evidence="4">
    <location>
        <begin position="129"/>
        <end position="206"/>
    </location>
</feature>
<gene>
    <name evidence="5" type="ORF">BKA55DRAFT_501889</name>
</gene>
<dbReference type="SUPFAM" id="SSF52540">
    <property type="entry name" value="P-loop containing nucleoside triphosphate hydrolases"/>
    <property type="match status" value="1"/>
</dbReference>
<evidence type="ECO:0000313" key="5">
    <source>
        <dbReference type="EMBL" id="KAH7265068.1"/>
    </source>
</evidence>
<dbReference type="AlphaFoldDB" id="A0A9P9HW37"/>
<dbReference type="GO" id="GO:0005739">
    <property type="term" value="C:mitochondrion"/>
    <property type="evidence" value="ECO:0007669"/>
    <property type="project" value="TreeGrafter"/>
</dbReference>
<name>A0A9P9HW37_FUSRE</name>
<comment type="caution">
    <text evidence="5">The sequence shown here is derived from an EMBL/GenBank/DDBJ whole genome shotgun (WGS) entry which is preliminary data.</text>
</comment>
<dbReference type="InterPro" id="IPR027417">
    <property type="entry name" value="P-loop_NTPase"/>
</dbReference>
<protein>
    <submittedName>
        <fullName evidence="5">P-loop containing nucleoside triphosphate hydrolase protein</fullName>
    </submittedName>
</protein>
<dbReference type="InterPro" id="IPR006073">
    <property type="entry name" value="GTP-bd"/>
</dbReference>
<feature type="compositionally biased region" description="Polar residues" evidence="3">
    <location>
        <begin position="314"/>
        <end position="323"/>
    </location>
</feature>
<dbReference type="Gene3D" id="3.40.50.300">
    <property type="entry name" value="P-loop containing nucleotide triphosphate hydrolases"/>
    <property type="match status" value="1"/>
</dbReference>
<dbReference type="PANTHER" id="PTHR45782">
    <property type="entry name" value="MITOCHONDRIAL RIBOSOME-ASSOCIATED GTPASE 1"/>
    <property type="match status" value="1"/>
</dbReference>
<dbReference type="InterPro" id="IPR023179">
    <property type="entry name" value="GTP-bd_ortho_bundle_sf"/>
</dbReference>
<dbReference type="Proteomes" id="UP000720189">
    <property type="component" value="Unassembled WGS sequence"/>
</dbReference>
<dbReference type="GeneID" id="70216826"/>
<feature type="region of interest" description="Disordered" evidence="3">
    <location>
        <begin position="308"/>
        <end position="340"/>
    </location>
</feature>
<dbReference type="EMBL" id="JAGMUX010000003">
    <property type="protein sequence ID" value="KAH7265068.1"/>
    <property type="molecule type" value="Genomic_DNA"/>
</dbReference>
<keyword evidence="5" id="KW-0378">Hydrolase</keyword>
<dbReference type="Pfam" id="PF01926">
    <property type="entry name" value="MMR_HSR1"/>
    <property type="match status" value="1"/>
</dbReference>
<dbReference type="GO" id="GO:0032543">
    <property type="term" value="P:mitochondrial translation"/>
    <property type="evidence" value="ECO:0007669"/>
    <property type="project" value="TreeGrafter"/>
</dbReference>
<accession>A0A9P9HW37</accession>
<evidence type="ECO:0000256" key="2">
    <source>
        <dbReference type="ARBA" id="ARBA00023134"/>
    </source>
</evidence>
<evidence type="ECO:0000256" key="3">
    <source>
        <dbReference type="SAM" id="MobiDB-lite"/>
    </source>
</evidence>
<organism evidence="5 6">
    <name type="scientific">Fusarium redolens</name>
    <dbReference type="NCBI Taxonomy" id="48865"/>
    <lineage>
        <taxon>Eukaryota</taxon>
        <taxon>Fungi</taxon>
        <taxon>Dikarya</taxon>
        <taxon>Ascomycota</taxon>
        <taxon>Pezizomycotina</taxon>
        <taxon>Sordariomycetes</taxon>
        <taxon>Hypocreomycetidae</taxon>
        <taxon>Hypocreales</taxon>
        <taxon>Nectriaceae</taxon>
        <taxon>Fusarium</taxon>
        <taxon>Fusarium redolens species complex</taxon>
    </lineage>
</organism>
<keyword evidence="1" id="KW-0547">Nucleotide-binding</keyword>
<proteinExistence type="predicted"/>
<dbReference type="PANTHER" id="PTHR45782:SF4">
    <property type="entry name" value="MITOCHONDRIAL RIBOSOME-ASSOCIATED GTPASE 1"/>
    <property type="match status" value="1"/>
</dbReference>
<dbReference type="OrthoDB" id="269151at2759"/>
<dbReference type="GO" id="GO:0005525">
    <property type="term" value="F:GTP binding"/>
    <property type="evidence" value="ECO:0007669"/>
    <property type="project" value="UniProtKB-KW"/>
</dbReference>
<reference evidence="5" key="1">
    <citation type="journal article" date="2021" name="Nat. Commun.">
        <title>Genetic determinants of endophytism in the Arabidopsis root mycobiome.</title>
        <authorList>
            <person name="Mesny F."/>
            <person name="Miyauchi S."/>
            <person name="Thiergart T."/>
            <person name="Pickel B."/>
            <person name="Atanasova L."/>
            <person name="Karlsson M."/>
            <person name="Huettel B."/>
            <person name="Barry K.W."/>
            <person name="Haridas S."/>
            <person name="Chen C."/>
            <person name="Bauer D."/>
            <person name="Andreopoulos W."/>
            <person name="Pangilinan J."/>
            <person name="LaButti K."/>
            <person name="Riley R."/>
            <person name="Lipzen A."/>
            <person name="Clum A."/>
            <person name="Drula E."/>
            <person name="Henrissat B."/>
            <person name="Kohler A."/>
            <person name="Grigoriev I.V."/>
            <person name="Martin F.M."/>
            <person name="Hacquard S."/>
        </authorList>
    </citation>
    <scope>NUCLEOTIDE SEQUENCE</scope>
    <source>
        <strain evidence="5">MPI-CAGE-AT-0023</strain>
    </source>
</reference>
<evidence type="ECO:0000259" key="4">
    <source>
        <dbReference type="Pfam" id="PF01926"/>
    </source>
</evidence>
<keyword evidence="2" id="KW-0342">GTP-binding</keyword>
<feature type="compositionally biased region" description="Low complexity" evidence="3">
    <location>
        <begin position="331"/>
        <end position="340"/>
    </location>
</feature>
<keyword evidence="6" id="KW-1185">Reference proteome</keyword>
<dbReference type="RefSeq" id="XP_046053803.1">
    <property type="nucleotide sequence ID" value="XM_046186872.1"/>
</dbReference>
<sequence length="340" mass="37889">MAQFVPRQTFVVPNSIPKTYYIGHHAKGFSDMTKMKSHISLALECRDARIPFTSHNPNLDRIIGGCERIIVYTKCDYTTDTPNLQNTLRKMYGDNVIFWDKHRTSTTVKLLKKIKEAVVAHDSILGLRALVVGVPNVGKSSVLNAVRFQGIPRKSPKVAKTGGQAGVTRKMGTNVRIFDPESKSKKGVGLNGAFLLDTPGVFPPYVRDGETMLKFALVQGIKDGLIQHEILVDYLLYRMNLFKPTLYKKYCEPTNDIHEFLTAVALKDGLIKLKGVPDLQSAATRILNLWRQGKMGKFVLDDISDEGSEKHQQSIDNPPLSLNQAKKQKKQALAQEKAGA</sequence>
<dbReference type="Gene3D" id="1.10.1580.10">
    <property type="match status" value="1"/>
</dbReference>
<evidence type="ECO:0000313" key="6">
    <source>
        <dbReference type="Proteomes" id="UP000720189"/>
    </source>
</evidence>
<dbReference type="GO" id="GO:0003924">
    <property type="term" value="F:GTPase activity"/>
    <property type="evidence" value="ECO:0007669"/>
    <property type="project" value="TreeGrafter"/>
</dbReference>